<reference evidence="4" key="1">
    <citation type="journal article" date="2017" name="BMC Genomics">
        <title>Gapless genome assembly of Colletotrichum higginsianum reveals chromosome structure and association of transposable elements with secondary metabolite gene clusters.</title>
        <authorList>
            <person name="Dallery J.-F."/>
            <person name="Lapalu N."/>
            <person name="Zampounis A."/>
            <person name="Pigne S."/>
            <person name="Luyten I."/>
            <person name="Amselem J."/>
            <person name="Wittenberg A.H.J."/>
            <person name="Zhou S."/>
            <person name="de Queiroz M.V."/>
            <person name="Robin G.P."/>
            <person name="Auger A."/>
            <person name="Hainaut M."/>
            <person name="Henrissat B."/>
            <person name="Kim K.-T."/>
            <person name="Lee Y.-H."/>
            <person name="Lespinet O."/>
            <person name="Schwartz D.C."/>
            <person name="Thon M.R."/>
            <person name="O'Connell R.J."/>
        </authorList>
    </citation>
    <scope>NUCLEOTIDE SEQUENCE [LARGE SCALE GENOMIC DNA]</scope>
    <source>
        <strain evidence="4">IMI 349063</strain>
    </source>
</reference>
<dbReference type="AlphaFoldDB" id="A0A1B7YCE8"/>
<dbReference type="OrthoDB" id="4161186at2759"/>
<name>A0A1B7YCE8_COLHI</name>
<evidence type="ECO:0000313" key="4">
    <source>
        <dbReference type="Proteomes" id="UP000092177"/>
    </source>
</evidence>
<dbReference type="VEuPathDB" id="FungiDB:CH63R_08420"/>
<feature type="region of interest" description="Disordered" evidence="1">
    <location>
        <begin position="45"/>
        <end position="121"/>
    </location>
</feature>
<protein>
    <recommendedName>
        <fullName evidence="2">PD-(D/E)XK nuclease-like domain-containing protein</fullName>
    </recommendedName>
</protein>
<dbReference type="EMBL" id="LTAN01000005">
    <property type="protein sequence ID" value="OBR09655.1"/>
    <property type="molecule type" value="Genomic_DNA"/>
</dbReference>
<comment type="caution">
    <text evidence="3">The sequence shown here is derived from an EMBL/GenBank/DDBJ whole genome shotgun (WGS) entry which is preliminary data.</text>
</comment>
<organism evidence="3 4">
    <name type="scientific">Colletotrichum higginsianum (strain IMI 349063)</name>
    <name type="common">Crucifer anthracnose fungus</name>
    <dbReference type="NCBI Taxonomy" id="759273"/>
    <lineage>
        <taxon>Eukaryota</taxon>
        <taxon>Fungi</taxon>
        <taxon>Dikarya</taxon>
        <taxon>Ascomycota</taxon>
        <taxon>Pezizomycotina</taxon>
        <taxon>Sordariomycetes</taxon>
        <taxon>Hypocreomycetidae</taxon>
        <taxon>Glomerellales</taxon>
        <taxon>Glomerellaceae</taxon>
        <taxon>Colletotrichum</taxon>
        <taxon>Colletotrichum destructivum species complex</taxon>
    </lineage>
</organism>
<feature type="domain" description="PD-(D/E)XK nuclease-like" evidence="2">
    <location>
        <begin position="174"/>
        <end position="414"/>
    </location>
</feature>
<evidence type="ECO:0000313" key="3">
    <source>
        <dbReference type="EMBL" id="OBR09655.1"/>
    </source>
</evidence>
<sequence>MIPIASSDCDVTTTFIEDWIAHLHDGGAESPSLVRFFDGPDDAIAFMSGTPSPKKRQKSTHEDLADPDATPRMPPGLTAHGFAHSSADDTSNDTISTSDAASVSNASSRRTGSISPKKRETALRLAVERPLHRDNIANFAEPTQLMVDLASLGSGPLIPVTVKDCMKRDSGWAHPPQDSWFRHSPDNTPGADSYEDELYVYRRLKTVRNNTMRCKARMEHEAGWNDGVHAPLLEIALANESGITYRNITACRVLSPFRESDPFLTDAKVDYAVFLDPIEADCTLAASVRAYCEPNPRERVVCHVQLPDNAPTPAVIPIETKSANADGVLGPVQLATWTRAQFRLLASFPSATALPIIPVIFVHGANWRVDFAQQTHHNQIMWEGFSMGSSDDLYGCYKIIAFLRRLLRWSREDYSSWVEQALRIPDSQT</sequence>
<feature type="compositionally biased region" description="Low complexity" evidence="1">
    <location>
        <begin position="88"/>
        <end position="102"/>
    </location>
</feature>
<accession>A0A1B7YCE8</accession>
<dbReference type="Proteomes" id="UP000092177">
    <property type="component" value="Chromosome 5"/>
</dbReference>
<dbReference type="InterPro" id="IPR046797">
    <property type="entry name" value="PDDEXK_12"/>
</dbReference>
<dbReference type="RefSeq" id="XP_018158172.1">
    <property type="nucleotide sequence ID" value="XM_018303394.1"/>
</dbReference>
<evidence type="ECO:0000256" key="1">
    <source>
        <dbReference type="SAM" id="MobiDB-lite"/>
    </source>
</evidence>
<keyword evidence="4" id="KW-1185">Reference proteome</keyword>
<feature type="compositionally biased region" description="Polar residues" evidence="1">
    <location>
        <begin position="103"/>
        <end position="114"/>
    </location>
</feature>
<dbReference type="Pfam" id="PF20516">
    <property type="entry name" value="PDDEXK_12"/>
    <property type="match status" value="1"/>
</dbReference>
<dbReference type="GeneID" id="28867501"/>
<proteinExistence type="predicted"/>
<dbReference type="KEGG" id="chig:CH63R_08420"/>
<evidence type="ECO:0000259" key="2">
    <source>
        <dbReference type="Pfam" id="PF20516"/>
    </source>
</evidence>
<gene>
    <name evidence="3" type="ORF">CH63R_08420</name>
</gene>